<dbReference type="EMBL" id="CP001293">
    <property type="protein sequence ID" value="ACK74083.1"/>
    <property type="molecule type" value="Genomic_DNA"/>
</dbReference>
<dbReference type="KEGG" id="cyc:PCC7424_5515"/>
<dbReference type="InterPro" id="IPR050238">
    <property type="entry name" value="DNA_Rep/Repair_Clamp_Loader"/>
</dbReference>
<dbReference type="OrthoDB" id="9810148at2"/>
<dbReference type="PANTHER" id="PTHR11669:SF8">
    <property type="entry name" value="DNA POLYMERASE III SUBUNIT DELTA"/>
    <property type="match status" value="1"/>
</dbReference>
<reference evidence="2" key="1">
    <citation type="journal article" date="2011" name="MBio">
        <title>Novel metabolic attributes of the genus Cyanothece, comprising a group of unicellular nitrogen-fixing Cyanobacteria.</title>
        <authorList>
            <person name="Bandyopadhyay A."/>
            <person name="Elvitigala T."/>
            <person name="Welsh E."/>
            <person name="Stockel J."/>
            <person name="Liberton M."/>
            <person name="Min H."/>
            <person name="Sherman L.A."/>
            <person name="Pakrasi H.B."/>
        </authorList>
    </citation>
    <scope>NUCLEOTIDE SEQUENCE [LARGE SCALE GENOMIC DNA]</scope>
    <source>
        <strain evidence="2">PCC 7424</strain>
        <plasmid evidence="2">pP742402</plasmid>
    </source>
</reference>
<gene>
    <name evidence="1" type="ordered locus">PCC7424_5515</name>
</gene>
<keyword evidence="1" id="KW-0614">Plasmid</keyword>
<geneLocation type="plasmid" evidence="1 2">
    <name>pP742402</name>
</geneLocation>
<dbReference type="PANTHER" id="PTHR11669">
    <property type="entry name" value="REPLICATION FACTOR C / DNA POLYMERASE III GAMMA-TAU SUBUNIT"/>
    <property type="match status" value="1"/>
</dbReference>
<dbReference type="Pfam" id="PF13177">
    <property type="entry name" value="DNA_pol3_delta2"/>
    <property type="match status" value="1"/>
</dbReference>
<dbReference type="AlphaFoldDB" id="B7KMR1"/>
<proteinExistence type="predicted"/>
<sequence>MTIKNLILPITSLDLLNQIKGQKVAHTLFRHLFLSPYIPLAPAYLFTGIEGIGKITFAKLLAQCILNTDNITNYPNILWIEPTYLQQGELISLSIAKRENLEFKIAPIIRIEQVKQIIQFISNSPISNERLLVIIEKADCLNPIAANALLKSLEEPGKATFILTSSNPEKLLATVISRCQIVPFFPLNDSNIREILNKCGYADISNEVIELAQGSPGKAIIYHQLIDSIPDELLNCPKIGKVSNALQLAKEMTKYSLEQQLLLADYWQYKQSDNREVVQLMETLKSQLFKANHHLVWEVNLIRLTQ</sequence>
<organism evidence="1 2">
    <name type="scientific">Gloeothece citriformis (strain PCC 7424)</name>
    <name type="common">Cyanothece sp. (strain PCC 7424)</name>
    <dbReference type="NCBI Taxonomy" id="65393"/>
    <lineage>
        <taxon>Bacteria</taxon>
        <taxon>Bacillati</taxon>
        <taxon>Cyanobacteriota</taxon>
        <taxon>Cyanophyceae</taxon>
        <taxon>Oscillatoriophycideae</taxon>
        <taxon>Chroococcales</taxon>
        <taxon>Aphanothecaceae</taxon>
        <taxon>Gloeothece</taxon>
        <taxon>Gloeothece citriformis</taxon>
    </lineage>
</organism>
<evidence type="ECO:0000313" key="2">
    <source>
        <dbReference type="Proteomes" id="UP000002384"/>
    </source>
</evidence>
<dbReference type="RefSeq" id="WP_012599590.1">
    <property type="nucleotide sequence ID" value="NC_011737.1"/>
</dbReference>
<dbReference type="NCBIfam" id="NF005638">
    <property type="entry name" value="PRK07399.1"/>
    <property type="match status" value="1"/>
</dbReference>
<accession>B7KMR1</accession>
<dbReference type="Proteomes" id="UP000002384">
    <property type="component" value="Plasmid pP742402"/>
</dbReference>
<evidence type="ECO:0000313" key="1">
    <source>
        <dbReference type="EMBL" id="ACK74083.1"/>
    </source>
</evidence>
<keyword evidence="2" id="KW-1185">Reference proteome</keyword>
<dbReference type="Gene3D" id="3.40.50.300">
    <property type="entry name" value="P-loop containing nucleotide triphosphate hydrolases"/>
    <property type="match status" value="1"/>
</dbReference>
<dbReference type="GO" id="GO:0006261">
    <property type="term" value="P:DNA-templated DNA replication"/>
    <property type="evidence" value="ECO:0007669"/>
    <property type="project" value="TreeGrafter"/>
</dbReference>
<name>B7KMR1_GLOC7</name>
<protein>
    <submittedName>
        <fullName evidence="1">DNA polymerase III delta prime subunit</fullName>
    </submittedName>
</protein>
<dbReference type="InterPro" id="IPR027417">
    <property type="entry name" value="P-loop_NTPase"/>
</dbReference>
<dbReference type="HOGENOM" id="CLU_006229_4_4_3"/>
<dbReference type="SUPFAM" id="SSF52540">
    <property type="entry name" value="P-loop containing nucleoside triphosphate hydrolases"/>
    <property type="match status" value="1"/>
</dbReference>